<keyword evidence="2" id="KW-0862">Zinc</keyword>
<organism evidence="3 4">
    <name type="scientific">Streptomyces griseus</name>
    <dbReference type="NCBI Taxonomy" id="1911"/>
    <lineage>
        <taxon>Bacteria</taxon>
        <taxon>Bacillati</taxon>
        <taxon>Actinomycetota</taxon>
        <taxon>Actinomycetes</taxon>
        <taxon>Kitasatosporales</taxon>
        <taxon>Streptomycetaceae</taxon>
        <taxon>Streptomyces</taxon>
    </lineage>
</organism>
<dbReference type="PANTHER" id="PTHR42742:SF3">
    <property type="entry name" value="FRUCTOKINASE"/>
    <property type="match status" value="1"/>
</dbReference>
<dbReference type="InterPro" id="IPR014710">
    <property type="entry name" value="RmlC-like_jellyroll"/>
</dbReference>
<dbReference type="AlphaFoldDB" id="A0A380P538"/>
<accession>A0A380P538</accession>
<dbReference type="EC" id="5.3.1.8" evidence="3"/>
<proteinExistence type="predicted"/>
<keyword evidence="3" id="KW-0413">Isomerase</keyword>
<name>A0A380P538_STRGR</name>
<protein>
    <submittedName>
        <fullName evidence="3">Phosphomannose isomerase</fullName>
        <ecNumber evidence="3">5.3.1.8</ecNumber>
    </submittedName>
</protein>
<evidence type="ECO:0000256" key="2">
    <source>
        <dbReference type="ARBA" id="ARBA00022833"/>
    </source>
</evidence>
<dbReference type="GO" id="GO:0004476">
    <property type="term" value="F:mannose-6-phosphate isomerase activity"/>
    <property type="evidence" value="ECO:0007669"/>
    <property type="project" value="UniProtKB-EC"/>
</dbReference>
<dbReference type="InterPro" id="IPR051804">
    <property type="entry name" value="Carb_Metab_Reg_Kinase/Isom"/>
</dbReference>
<dbReference type="Gene3D" id="2.60.120.10">
    <property type="entry name" value="Jelly Rolls"/>
    <property type="match status" value="1"/>
</dbReference>
<dbReference type="PANTHER" id="PTHR42742">
    <property type="entry name" value="TRANSCRIPTIONAL REPRESSOR MPRA"/>
    <property type="match status" value="1"/>
</dbReference>
<evidence type="ECO:0000313" key="3">
    <source>
        <dbReference type="EMBL" id="SUP60329.1"/>
    </source>
</evidence>
<dbReference type="InterPro" id="IPR011051">
    <property type="entry name" value="RmlC_Cupin_sf"/>
</dbReference>
<evidence type="ECO:0000256" key="1">
    <source>
        <dbReference type="ARBA" id="ARBA00022723"/>
    </source>
</evidence>
<dbReference type="SUPFAM" id="SSF51182">
    <property type="entry name" value="RmlC-like cupins"/>
    <property type="match status" value="1"/>
</dbReference>
<evidence type="ECO:0000313" key="4">
    <source>
        <dbReference type="Proteomes" id="UP000254150"/>
    </source>
</evidence>
<gene>
    <name evidence="3" type="primary">gmuF</name>
    <name evidence="3" type="ORF">NCTC7807_04396</name>
</gene>
<keyword evidence="1" id="KW-0479">Metal-binding</keyword>
<dbReference type="RefSeq" id="WP_181844086.1">
    <property type="nucleotide sequence ID" value="NZ_UHID01000007.1"/>
</dbReference>
<reference evidence="3 4" key="1">
    <citation type="submission" date="2018-06" db="EMBL/GenBank/DDBJ databases">
        <authorList>
            <consortium name="Pathogen Informatics"/>
            <person name="Doyle S."/>
        </authorList>
    </citation>
    <scope>NUCLEOTIDE SEQUENCE [LARGE SCALE GENOMIC DNA]</scope>
    <source>
        <strain evidence="3 4">NCTC7807</strain>
    </source>
</reference>
<dbReference type="CDD" id="cd07010">
    <property type="entry name" value="cupin_PMI_type_I_N_bac"/>
    <property type="match status" value="1"/>
</dbReference>
<sequence length="373" mass="39624">MKGRLPGLYPLRLTALAKPLVFGGQAIARHLGKTGLPQWSIAETWECSDVSGAVATVQEGPLAGRSLRQVVADRPEELMGPGWSGTRFPVLTKFIDASGALPVHLHADDEAARRLEGQPNGKTEAWHILDAAPGATALCGVREGVTAHELRTALEAQESDRVLRRLPVRAGRTVHVPGGTPHSFGPATLVHEIEQTSDIQQHAMRWNMEDGSPVGDEEFAANLDMLMRQVDLASRPEFTPGLRIAAGDGVERVFLTASRHFALERWTAGTAEPLRHAFATAQILTNVGAPVRVRSGAWSGEPGRAETVLLPAVLGEVEVTGPADVLLGYLPGLDRDVRAPLLAAGYALPVIRSLTAGAPSTRDGGGERDQAAG</sequence>
<dbReference type="Proteomes" id="UP000254150">
    <property type="component" value="Unassembled WGS sequence"/>
</dbReference>
<dbReference type="GO" id="GO:0046872">
    <property type="term" value="F:metal ion binding"/>
    <property type="evidence" value="ECO:0007669"/>
    <property type="project" value="UniProtKB-KW"/>
</dbReference>
<dbReference type="EMBL" id="UHID01000007">
    <property type="protein sequence ID" value="SUP60329.1"/>
    <property type="molecule type" value="Genomic_DNA"/>
</dbReference>